<gene>
    <name evidence="1" type="ORF">BpHYR1_038403</name>
</gene>
<dbReference type="AlphaFoldDB" id="A0A3M7PCL4"/>
<accession>A0A3M7PCL4</accession>
<name>A0A3M7PCL4_BRAPC</name>
<organism evidence="1 2">
    <name type="scientific">Brachionus plicatilis</name>
    <name type="common">Marine rotifer</name>
    <name type="synonym">Brachionus muelleri</name>
    <dbReference type="NCBI Taxonomy" id="10195"/>
    <lineage>
        <taxon>Eukaryota</taxon>
        <taxon>Metazoa</taxon>
        <taxon>Spiralia</taxon>
        <taxon>Gnathifera</taxon>
        <taxon>Rotifera</taxon>
        <taxon>Eurotatoria</taxon>
        <taxon>Monogononta</taxon>
        <taxon>Pseudotrocha</taxon>
        <taxon>Ploima</taxon>
        <taxon>Brachionidae</taxon>
        <taxon>Brachionus</taxon>
    </lineage>
</organism>
<evidence type="ECO:0000313" key="1">
    <source>
        <dbReference type="EMBL" id="RMZ96510.1"/>
    </source>
</evidence>
<proteinExistence type="predicted"/>
<dbReference type="EMBL" id="REGN01012129">
    <property type="protein sequence ID" value="RMZ96510.1"/>
    <property type="molecule type" value="Genomic_DNA"/>
</dbReference>
<keyword evidence="2" id="KW-1185">Reference proteome</keyword>
<reference evidence="1 2" key="1">
    <citation type="journal article" date="2018" name="Sci. Rep.">
        <title>Genomic signatures of local adaptation to the degree of environmental predictability in rotifers.</title>
        <authorList>
            <person name="Franch-Gras L."/>
            <person name="Hahn C."/>
            <person name="Garcia-Roger E.M."/>
            <person name="Carmona M.J."/>
            <person name="Serra M."/>
            <person name="Gomez A."/>
        </authorList>
    </citation>
    <scope>NUCLEOTIDE SEQUENCE [LARGE SCALE GENOMIC DNA]</scope>
    <source>
        <strain evidence="1">HYR1</strain>
    </source>
</reference>
<protein>
    <submittedName>
        <fullName evidence="1">Uncharacterized protein</fullName>
    </submittedName>
</protein>
<dbReference type="Proteomes" id="UP000276133">
    <property type="component" value="Unassembled WGS sequence"/>
</dbReference>
<comment type="caution">
    <text evidence="1">The sequence shown here is derived from an EMBL/GenBank/DDBJ whole genome shotgun (WGS) entry which is preliminary data.</text>
</comment>
<sequence>MYALVDESLAKTGAPNSFHSMSGKLKSPIKMTLEISLLLRRRLAVSNERTIPISKLLGSLVLLCGGGL</sequence>
<evidence type="ECO:0000313" key="2">
    <source>
        <dbReference type="Proteomes" id="UP000276133"/>
    </source>
</evidence>